<evidence type="ECO:0000256" key="7">
    <source>
        <dbReference type="ARBA" id="ARBA00023150"/>
    </source>
</evidence>
<dbReference type="InterPro" id="IPR029044">
    <property type="entry name" value="Nucleotide-diphossugar_trans"/>
</dbReference>
<accession>A0AAV5N647</accession>
<dbReference type="GO" id="GO:0061603">
    <property type="term" value="F:molybdenum cofactor guanylyltransferase activity"/>
    <property type="evidence" value="ECO:0007669"/>
    <property type="project" value="UniProtKB-EC"/>
</dbReference>
<dbReference type="PANTHER" id="PTHR19136:SF81">
    <property type="entry name" value="MOLYBDENUM COFACTOR GUANYLYLTRANSFERASE"/>
    <property type="match status" value="1"/>
</dbReference>
<keyword evidence="7 8" id="KW-0501">Molybdenum cofactor biosynthesis</keyword>
<comment type="caution">
    <text evidence="8">Lacks conserved residue(s) required for the propagation of feature annotation.</text>
</comment>
<keyword evidence="4 8" id="KW-0547">Nucleotide-binding</keyword>
<dbReference type="EC" id="2.7.7.77" evidence="8"/>
<reference evidence="10" key="1">
    <citation type="submission" date="2022-06" db="EMBL/GenBank/DDBJ databases">
        <title>Draft genome sequences of Leminorella grimontii str. JCM5902.</title>
        <authorList>
            <person name="Wakabayashi Y."/>
            <person name="Kojima K."/>
        </authorList>
    </citation>
    <scope>NUCLEOTIDE SEQUENCE</scope>
    <source>
        <strain evidence="10">JCM 5902</strain>
    </source>
</reference>
<dbReference type="RefSeq" id="WP_027275707.1">
    <property type="nucleotide sequence ID" value="NZ_BRLH01000019.1"/>
</dbReference>
<gene>
    <name evidence="8 10" type="primary">mobA</name>
    <name evidence="10" type="ORF">SOASR030_37100</name>
</gene>
<keyword evidence="5 8" id="KW-0460">Magnesium</keyword>
<keyword evidence="1 8" id="KW-0963">Cytoplasm</keyword>
<dbReference type="GO" id="GO:0005737">
    <property type="term" value="C:cytoplasm"/>
    <property type="evidence" value="ECO:0007669"/>
    <property type="project" value="UniProtKB-SubCell"/>
</dbReference>
<dbReference type="Pfam" id="PF12804">
    <property type="entry name" value="NTP_transf_3"/>
    <property type="match status" value="1"/>
</dbReference>
<comment type="subcellular location">
    <subcellularLocation>
        <location evidence="8">Cytoplasm</location>
    </subcellularLocation>
</comment>
<feature type="binding site" evidence="8">
    <location>
        <position position="100"/>
    </location>
    <ligand>
        <name>Mg(2+)</name>
        <dbReference type="ChEBI" id="CHEBI:18420"/>
    </ligand>
</feature>
<feature type="binding site" evidence="8">
    <location>
        <position position="24"/>
    </location>
    <ligand>
        <name>GTP</name>
        <dbReference type="ChEBI" id="CHEBI:37565"/>
    </ligand>
</feature>
<feature type="binding site" evidence="8">
    <location>
        <position position="70"/>
    </location>
    <ligand>
        <name>GTP</name>
        <dbReference type="ChEBI" id="CHEBI:37565"/>
    </ligand>
</feature>
<evidence type="ECO:0000256" key="6">
    <source>
        <dbReference type="ARBA" id="ARBA00023134"/>
    </source>
</evidence>
<feature type="binding site" evidence="8">
    <location>
        <position position="100"/>
    </location>
    <ligand>
        <name>GTP</name>
        <dbReference type="ChEBI" id="CHEBI:37565"/>
    </ligand>
</feature>
<dbReference type="GO" id="GO:0046872">
    <property type="term" value="F:metal ion binding"/>
    <property type="evidence" value="ECO:0007669"/>
    <property type="project" value="UniProtKB-KW"/>
</dbReference>
<evidence type="ECO:0000256" key="3">
    <source>
        <dbReference type="ARBA" id="ARBA00022723"/>
    </source>
</evidence>
<comment type="catalytic activity">
    <reaction evidence="8">
        <text>Mo-molybdopterin + GTP + H(+) = Mo-molybdopterin guanine dinucleotide + diphosphate</text>
        <dbReference type="Rhea" id="RHEA:34243"/>
        <dbReference type="ChEBI" id="CHEBI:15378"/>
        <dbReference type="ChEBI" id="CHEBI:33019"/>
        <dbReference type="ChEBI" id="CHEBI:37565"/>
        <dbReference type="ChEBI" id="CHEBI:71302"/>
        <dbReference type="ChEBI" id="CHEBI:71310"/>
        <dbReference type="EC" id="2.7.7.77"/>
    </reaction>
</comment>
<dbReference type="PANTHER" id="PTHR19136">
    <property type="entry name" value="MOLYBDENUM COFACTOR GUANYLYLTRANSFERASE"/>
    <property type="match status" value="1"/>
</dbReference>
<name>A0AAV5N647_9GAMM</name>
<keyword evidence="10" id="KW-0548">Nucleotidyltransferase</keyword>
<evidence type="ECO:0000313" key="10">
    <source>
        <dbReference type="EMBL" id="GKX57598.1"/>
    </source>
</evidence>
<comment type="cofactor">
    <cofactor evidence="8">
        <name>Mg(2+)</name>
        <dbReference type="ChEBI" id="CHEBI:18420"/>
    </cofactor>
</comment>
<dbReference type="HAMAP" id="MF_00316">
    <property type="entry name" value="MobA"/>
    <property type="match status" value="1"/>
</dbReference>
<dbReference type="EMBL" id="BRLH01000019">
    <property type="protein sequence ID" value="GKX57598.1"/>
    <property type="molecule type" value="Genomic_DNA"/>
</dbReference>
<dbReference type="GO" id="GO:1902758">
    <property type="term" value="P:bis(molybdopterin guanine dinucleotide)molybdenum biosynthetic process"/>
    <property type="evidence" value="ECO:0007669"/>
    <property type="project" value="TreeGrafter"/>
</dbReference>
<sequence length="193" mass="21065">MSLPTLTGAVLSGGQATRMGGLDKGLVNIGGKPLYQHVLQRLEAQVNGVIISANRNIDEYQKSGYPVLSDTISGFKGPLAGILTVLENSPTEWVLFAPCDTPFIPTNLAEVLWNGKQNALAAYADDGERSHPTVALISTRLIKPLRDYLLGGDRKLMLFMSAQNAIPVRFNDDPRAFRNINTLDDAEQESRQK</sequence>
<dbReference type="Gene3D" id="3.90.550.10">
    <property type="entry name" value="Spore Coat Polysaccharide Biosynthesis Protein SpsA, Chain A"/>
    <property type="match status" value="1"/>
</dbReference>
<comment type="subunit">
    <text evidence="8">Monomer.</text>
</comment>
<evidence type="ECO:0000256" key="8">
    <source>
        <dbReference type="HAMAP-Rule" id="MF_00316"/>
    </source>
</evidence>
<organism evidence="10 11">
    <name type="scientific">Leminorella grimontii</name>
    <dbReference type="NCBI Taxonomy" id="82981"/>
    <lineage>
        <taxon>Bacteria</taxon>
        <taxon>Pseudomonadati</taxon>
        <taxon>Pseudomonadota</taxon>
        <taxon>Gammaproteobacteria</taxon>
        <taxon>Enterobacterales</taxon>
        <taxon>Budviciaceae</taxon>
        <taxon>Leminorella</taxon>
    </lineage>
</organism>
<dbReference type="NCBIfam" id="TIGR02665">
    <property type="entry name" value="molyb_mobA"/>
    <property type="match status" value="1"/>
</dbReference>
<feature type="domain" description="MobA-like NTP transferase" evidence="9">
    <location>
        <begin position="8"/>
        <end position="157"/>
    </location>
</feature>
<keyword evidence="2 8" id="KW-0808">Transferase</keyword>
<dbReference type="SUPFAM" id="SSF53448">
    <property type="entry name" value="Nucleotide-diphospho-sugar transferases"/>
    <property type="match status" value="1"/>
</dbReference>
<dbReference type="GO" id="GO:0005525">
    <property type="term" value="F:GTP binding"/>
    <property type="evidence" value="ECO:0007669"/>
    <property type="project" value="UniProtKB-UniRule"/>
</dbReference>
<evidence type="ECO:0000313" key="11">
    <source>
        <dbReference type="Proteomes" id="UP001058124"/>
    </source>
</evidence>
<proteinExistence type="inferred from homology"/>
<keyword evidence="11" id="KW-1185">Reference proteome</keyword>
<evidence type="ECO:0000256" key="5">
    <source>
        <dbReference type="ARBA" id="ARBA00022842"/>
    </source>
</evidence>
<comment type="similarity">
    <text evidence="8">Belongs to the MobA family.</text>
</comment>
<keyword evidence="6 8" id="KW-0342">GTP-binding</keyword>
<keyword evidence="3 8" id="KW-0479">Metal-binding</keyword>
<evidence type="ECO:0000256" key="2">
    <source>
        <dbReference type="ARBA" id="ARBA00022679"/>
    </source>
</evidence>
<comment type="function">
    <text evidence="8">Transfers a GMP moiety from GTP to Mo-molybdopterin (Mo-MPT) cofactor (Moco or molybdenum cofactor) to form Mo-molybdopterin guanine dinucleotide (Mo-MGD) cofactor.</text>
</comment>
<dbReference type="InterPro" id="IPR025877">
    <property type="entry name" value="MobA-like_NTP_Trfase"/>
</dbReference>
<dbReference type="InterPro" id="IPR013482">
    <property type="entry name" value="Molybde_CF_guanTrfase"/>
</dbReference>
<evidence type="ECO:0000256" key="4">
    <source>
        <dbReference type="ARBA" id="ARBA00022741"/>
    </source>
</evidence>
<evidence type="ECO:0000259" key="9">
    <source>
        <dbReference type="Pfam" id="PF12804"/>
    </source>
</evidence>
<dbReference type="CDD" id="cd02503">
    <property type="entry name" value="MobA"/>
    <property type="match status" value="1"/>
</dbReference>
<comment type="domain">
    <text evidence="8">The N-terminal domain determines nucleotide recognition and specific binding, while the C-terminal domain determines the specific binding to the target protein.</text>
</comment>
<feature type="binding site" evidence="8">
    <location>
        <begin position="11"/>
        <end position="13"/>
    </location>
    <ligand>
        <name>GTP</name>
        <dbReference type="ChEBI" id="CHEBI:37565"/>
    </ligand>
</feature>
<protein>
    <recommendedName>
        <fullName evidence="8">Molybdenum cofactor guanylyltransferase</fullName>
        <shortName evidence="8">MoCo guanylyltransferase</shortName>
        <ecNumber evidence="8">2.7.7.77</ecNumber>
    </recommendedName>
    <alternativeName>
        <fullName evidence="8">GTP:molybdopterin guanylyltransferase</fullName>
    </alternativeName>
    <alternativeName>
        <fullName evidence="8">Mo-MPT guanylyltransferase</fullName>
    </alternativeName>
    <alternativeName>
        <fullName evidence="8">Molybdopterin guanylyltransferase</fullName>
    </alternativeName>
    <alternativeName>
        <fullName evidence="8">Molybdopterin-guanine dinucleotide synthase</fullName>
        <shortName evidence="8">MGD synthase</shortName>
    </alternativeName>
</protein>
<dbReference type="Proteomes" id="UP001058124">
    <property type="component" value="Unassembled WGS sequence"/>
</dbReference>
<evidence type="ECO:0000256" key="1">
    <source>
        <dbReference type="ARBA" id="ARBA00022490"/>
    </source>
</evidence>
<comment type="caution">
    <text evidence="10">The sequence shown here is derived from an EMBL/GenBank/DDBJ whole genome shotgun (WGS) entry which is preliminary data.</text>
</comment>
<dbReference type="AlphaFoldDB" id="A0AAV5N647"/>